<protein>
    <recommendedName>
        <fullName evidence="8">Amino acid transporter</fullName>
    </recommendedName>
</protein>
<evidence type="ECO:0000256" key="2">
    <source>
        <dbReference type="ARBA" id="ARBA00022692"/>
    </source>
</evidence>
<dbReference type="AlphaFoldDB" id="A0A8E2F9K6"/>
<gene>
    <name evidence="6" type="ORF">AOQ84DRAFT_148517</name>
</gene>
<dbReference type="EMBL" id="KV748858">
    <property type="protein sequence ID" value="OCL12581.1"/>
    <property type="molecule type" value="Genomic_DNA"/>
</dbReference>
<dbReference type="Pfam" id="PF13520">
    <property type="entry name" value="AA_permease_2"/>
    <property type="match status" value="1"/>
</dbReference>
<name>A0A8E2F9K6_9PEZI</name>
<dbReference type="PANTHER" id="PTHR11785">
    <property type="entry name" value="AMINO ACID TRANSPORTER"/>
    <property type="match status" value="1"/>
</dbReference>
<feature type="transmembrane region" description="Helical" evidence="5">
    <location>
        <begin position="53"/>
        <end position="74"/>
    </location>
</feature>
<feature type="transmembrane region" description="Helical" evidence="5">
    <location>
        <begin position="167"/>
        <end position="189"/>
    </location>
</feature>
<dbReference type="InterPro" id="IPR002293">
    <property type="entry name" value="AA/rel_permease1"/>
</dbReference>
<feature type="transmembrane region" description="Helical" evidence="5">
    <location>
        <begin position="99"/>
        <end position="126"/>
    </location>
</feature>
<evidence type="ECO:0000313" key="7">
    <source>
        <dbReference type="Proteomes" id="UP000250140"/>
    </source>
</evidence>
<dbReference type="OrthoDB" id="3938985at2759"/>
<dbReference type="GO" id="GO:0016020">
    <property type="term" value="C:membrane"/>
    <property type="evidence" value="ECO:0007669"/>
    <property type="project" value="UniProtKB-SubCell"/>
</dbReference>
<dbReference type="Proteomes" id="UP000250140">
    <property type="component" value="Unassembled WGS sequence"/>
</dbReference>
<accession>A0A8E2F9K6</accession>
<dbReference type="PANTHER" id="PTHR11785:SF382">
    <property type="entry name" value="LOW-AFFINITY METHIONINE PERMEASE"/>
    <property type="match status" value="1"/>
</dbReference>
<keyword evidence="3 5" id="KW-1133">Transmembrane helix</keyword>
<evidence type="ECO:0000256" key="3">
    <source>
        <dbReference type="ARBA" id="ARBA00022989"/>
    </source>
</evidence>
<dbReference type="GO" id="GO:0015179">
    <property type="term" value="F:L-amino acid transmembrane transporter activity"/>
    <property type="evidence" value="ECO:0007669"/>
    <property type="project" value="TreeGrafter"/>
</dbReference>
<proteinExistence type="predicted"/>
<keyword evidence="4 5" id="KW-0472">Membrane</keyword>
<feature type="transmembrane region" description="Helical" evidence="5">
    <location>
        <begin position="138"/>
        <end position="155"/>
    </location>
</feature>
<sequence length="225" mass="25532">MCRRRQPTGRQRLALDNLMVNTWDVACLIVNKMIGCGIFLLPPFVAQLAGNKIVAMTIWIFGTLYPFCSIYVYLGYSDAWPFNGGELVYITRTLTRPPIIFTCSFAWFFVTFSPPAGTALAFAQFIIPAKAEHPDPWFVRYIASLLIVVVSFISYRYPDYIICANRILGTTKIIFAMILLFSGVVRCSLQRRFSSGHRLSNLTCAVLLLRMGERELCGFGDIWRP</sequence>
<evidence type="ECO:0000256" key="4">
    <source>
        <dbReference type="ARBA" id="ARBA00023136"/>
    </source>
</evidence>
<dbReference type="Gene3D" id="1.20.1740.10">
    <property type="entry name" value="Amino acid/polyamine transporter I"/>
    <property type="match status" value="1"/>
</dbReference>
<reference evidence="6 7" key="1">
    <citation type="journal article" date="2016" name="Nat. Commun.">
        <title>Ectomycorrhizal ecology is imprinted in the genome of the dominant symbiotic fungus Cenococcum geophilum.</title>
        <authorList>
            <consortium name="DOE Joint Genome Institute"/>
            <person name="Peter M."/>
            <person name="Kohler A."/>
            <person name="Ohm R.A."/>
            <person name="Kuo A."/>
            <person name="Krutzmann J."/>
            <person name="Morin E."/>
            <person name="Arend M."/>
            <person name="Barry K.W."/>
            <person name="Binder M."/>
            <person name="Choi C."/>
            <person name="Clum A."/>
            <person name="Copeland A."/>
            <person name="Grisel N."/>
            <person name="Haridas S."/>
            <person name="Kipfer T."/>
            <person name="LaButti K."/>
            <person name="Lindquist E."/>
            <person name="Lipzen A."/>
            <person name="Maire R."/>
            <person name="Meier B."/>
            <person name="Mihaltcheva S."/>
            <person name="Molinier V."/>
            <person name="Murat C."/>
            <person name="Poggeler S."/>
            <person name="Quandt C.A."/>
            <person name="Sperisen C."/>
            <person name="Tritt A."/>
            <person name="Tisserant E."/>
            <person name="Crous P.W."/>
            <person name="Henrissat B."/>
            <person name="Nehls U."/>
            <person name="Egli S."/>
            <person name="Spatafora J.W."/>
            <person name="Grigoriev I.V."/>
            <person name="Martin F.M."/>
        </authorList>
    </citation>
    <scope>NUCLEOTIDE SEQUENCE [LARGE SCALE GENOMIC DNA]</scope>
    <source>
        <strain evidence="6 7">CBS 207.34</strain>
    </source>
</reference>
<evidence type="ECO:0000256" key="1">
    <source>
        <dbReference type="ARBA" id="ARBA00004141"/>
    </source>
</evidence>
<evidence type="ECO:0000313" key="6">
    <source>
        <dbReference type="EMBL" id="OCL12581.1"/>
    </source>
</evidence>
<organism evidence="6 7">
    <name type="scientific">Glonium stellatum</name>
    <dbReference type="NCBI Taxonomy" id="574774"/>
    <lineage>
        <taxon>Eukaryota</taxon>
        <taxon>Fungi</taxon>
        <taxon>Dikarya</taxon>
        <taxon>Ascomycota</taxon>
        <taxon>Pezizomycotina</taxon>
        <taxon>Dothideomycetes</taxon>
        <taxon>Pleosporomycetidae</taxon>
        <taxon>Gloniales</taxon>
        <taxon>Gloniaceae</taxon>
        <taxon>Glonium</taxon>
    </lineage>
</organism>
<feature type="transmembrane region" description="Helical" evidence="5">
    <location>
        <begin position="20"/>
        <end position="41"/>
    </location>
</feature>
<dbReference type="InterPro" id="IPR050598">
    <property type="entry name" value="AminoAcid_Transporter"/>
</dbReference>
<keyword evidence="7" id="KW-1185">Reference proteome</keyword>
<evidence type="ECO:0000256" key="5">
    <source>
        <dbReference type="SAM" id="Phobius"/>
    </source>
</evidence>
<evidence type="ECO:0008006" key="8">
    <source>
        <dbReference type="Google" id="ProtNLM"/>
    </source>
</evidence>
<comment type="subcellular location">
    <subcellularLocation>
        <location evidence="1">Membrane</location>
        <topology evidence="1">Multi-pass membrane protein</topology>
    </subcellularLocation>
</comment>
<keyword evidence="2 5" id="KW-0812">Transmembrane</keyword>